<dbReference type="PANTHER" id="PTHR24321:SF15">
    <property type="entry name" value="OXIDOREDUCTASE UCPA"/>
    <property type="match status" value="1"/>
</dbReference>
<accession>A0A3B0SCD5</accession>
<dbReference type="GO" id="GO:0016491">
    <property type="term" value="F:oxidoreductase activity"/>
    <property type="evidence" value="ECO:0007669"/>
    <property type="project" value="UniProtKB-KW"/>
</dbReference>
<evidence type="ECO:0000313" key="3">
    <source>
        <dbReference type="EMBL" id="VAW03931.1"/>
    </source>
</evidence>
<dbReference type="PANTHER" id="PTHR24321">
    <property type="entry name" value="DEHYDROGENASES, SHORT CHAIN"/>
    <property type="match status" value="1"/>
</dbReference>
<organism evidence="3">
    <name type="scientific">hydrothermal vent metagenome</name>
    <dbReference type="NCBI Taxonomy" id="652676"/>
    <lineage>
        <taxon>unclassified sequences</taxon>
        <taxon>metagenomes</taxon>
        <taxon>ecological metagenomes</taxon>
    </lineage>
</organism>
<proteinExistence type="inferred from homology"/>
<dbReference type="SUPFAM" id="SSF51735">
    <property type="entry name" value="NAD(P)-binding Rossmann-fold domains"/>
    <property type="match status" value="1"/>
</dbReference>
<dbReference type="InterPro" id="IPR036291">
    <property type="entry name" value="NAD(P)-bd_dom_sf"/>
</dbReference>
<dbReference type="EMBL" id="UOEJ01000179">
    <property type="protein sequence ID" value="VAW03931.1"/>
    <property type="molecule type" value="Genomic_DNA"/>
</dbReference>
<protein>
    <recommendedName>
        <fullName evidence="4">3-oxoacyl-[acyl-carrier protein] reductase</fullName>
    </recommendedName>
</protein>
<evidence type="ECO:0008006" key="4">
    <source>
        <dbReference type="Google" id="ProtNLM"/>
    </source>
</evidence>
<dbReference type="FunFam" id="3.40.50.720:FF:000084">
    <property type="entry name" value="Short-chain dehydrogenase reductase"/>
    <property type="match status" value="1"/>
</dbReference>
<dbReference type="InterPro" id="IPR020904">
    <property type="entry name" value="Sc_DH/Rdtase_CS"/>
</dbReference>
<sequence length="260" mass="27659">MDRVKGKTAIVTGGATGLGFAIARRLEQEGAKVIITDVDVTRGKEAAGEIGGLFKQQDVASENQWISLIEQVRGEFGKLDILVNNAGISGPVQNADPESTSTDDWERIHKVNGLGVFLGCKHAIDLMRQSGGGSIINMSSIAALVATPFITAYGSSKAGVAQFTRSVALYCAQSGSKIRCNSVHPGQIRTEMHDSLLDETAELMGASRDDVENDFKSRIPMGYFGEPVEIANMVLFLASDEARYITGGKFIVDGGMELGG</sequence>
<dbReference type="Pfam" id="PF13561">
    <property type="entry name" value="adh_short_C2"/>
    <property type="match status" value="1"/>
</dbReference>
<comment type="similarity">
    <text evidence="1">Belongs to the short-chain dehydrogenases/reductases (SDR) family.</text>
</comment>
<keyword evidence="2" id="KW-0560">Oxidoreductase</keyword>
<dbReference type="PROSITE" id="PS00061">
    <property type="entry name" value="ADH_SHORT"/>
    <property type="match status" value="1"/>
</dbReference>
<dbReference type="PRINTS" id="PR00081">
    <property type="entry name" value="GDHRDH"/>
</dbReference>
<evidence type="ECO:0000256" key="1">
    <source>
        <dbReference type="ARBA" id="ARBA00006484"/>
    </source>
</evidence>
<gene>
    <name evidence="3" type="ORF">MNBD_ALPHA01-1314</name>
</gene>
<dbReference type="InterPro" id="IPR002347">
    <property type="entry name" value="SDR_fam"/>
</dbReference>
<dbReference type="Gene3D" id="3.40.50.720">
    <property type="entry name" value="NAD(P)-binding Rossmann-like Domain"/>
    <property type="match status" value="1"/>
</dbReference>
<dbReference type="NCBIfam" id="NF005559">
    <property type="entry name" value="PRK07231.1"/>
    <property type="match status" value="1"/>
</dbReference>
<dbReference type="AlphaFoldDB" id="A0A3B0SCD5"/>
<reference evidence="3" key="1">
    <citation type="submission" date="2018-06" db="EMBL/GenBank/DDBJ databases">
        <authorList>
            <person name="Zhirakovskaya E."/>
        </authorList>
    </citation>
    <scope>NUCLEOTIDE SEQUENCE</scope>
</reference>
<dbReference type="PRINTS" id="PR00080">
    <property type="entry name" value="SDRFAMILY"/>
</dbReference>
<name>A0A3B0SCD5_9ZZZZ</name>
<evidence type="ECO:0000256" key="2">
    <source>
        <dbReference type="ARBA" id="ARBA00023002"/>
    </source>
</evidence>